<dbReference type="InterPro" id="IPR001638">
    <property type="entry name" value="Solute-binding_3/MltF_N"/>
</dbReference>
<feature type="signal peptide" evidence="2">
    <location>
        <begin position="1"/>
        <end position="39"/>
    </location>
</feature>
<protein>
    <submittedName>
        <fullName evidence="4">Amino acid ABC transporter substrate-binding protein, PAAT family</fullName>
    </submittedName>
</protein>
<accession>A0ABY1QD05</accession>
<gene>
    <name evidence="4" type="ORF">SAMN06295970_10951</name>
</gene>
<feature type="chain" id="PRO_5047153513" evidence="2">
    <location>
        <begin position="40"/>
        <end position="295"/>
    </location>
</feature>
<dbReference type="PANTHER" id="PTHR35936">
    <property type="entry name" value="MEMBRANE-BOUND LYTIC MUREIN TRANSGLYCOSYLASE F"/>
    <property type="match status" value="1"/>
</dbReference>
<name>A0ABY1QD05_9BURK</name>
<dbReference type="SMART" id="SM00062">
    <property type="entry name" value="PBPb"/>
    <property type="match status" value="1"/>
</dbReference>
<comment type="caution">
    <text evidence="4">The sequence shown here is derived from an EMBL/GenBank/DDBJ whole genome shotgun (WGS) entry which is preliminary data.</text>
</comment>
<dbReference type="Pfam" id="PF00497">
    <property type="entry name" value="SBP_bac_3"/>
    <property type="match status" value="1"/>
</dbReference>
<dbReference type="EMBL" id="FXUL01000009">
    <property type="protein sequence ID" value="SMP63333.1"/>
    <property type="molecule type" value="Genomic_DNA"/>
</dbReference>
<evidence type="ECO:0000256" key="2">
    <source>
        <dbReference type="SAM" id="SignalP"/>
    </source>
</evidence>
<organism evidence="4 5">
    <name type="scientific">Noviherbaspirillum suwonense</name>
    <dbReference type="NCBI Taxonomy" id="1224511"/>
    <lineage>
        <taxon>Bacteria</taxon>
        <taxon>Pseudomonadati</taxon>
        <taxon>Pseudomonadota</taxon>
        <taxon>Betaproteobacteria</taxon>
        <taxon>Burkholderiales</taxon>
        <taxon>Oxalobacteraceae</taxon>
        <taxon>Noviherbaspirillum</taxon>
    </lineage>
</organism>
<feature type="domain" description="Solute-binding protein family 3/N-terminal" evidence="3">
    <location>
        <begin position="63"/>
        <end position="283"/>
    </location>
</feature>
<dbReference type="CDD" id="cd13623">
    <property type="entry name" value="PBP2_AA_hypothetical"/>
    <property type="match status" value="1"/>
</dbReference>
<proteinExistence type="predicted"/>
<dbReference type="Gene3D" id="3.40.190.10">
    <property type="entry name" value="Periplasmic binding protein-like II"/>
    <property type="match status" value="2"/>
</dbReference>
<keyword evidence="5" id="KW-1185">Reference proteome</keyword>
<evidence type="ECO:0000313" key="4">
    <source>
        <dbReference type="EMBL" id="SMP63333.1"/>
    </source>
</evidence>
<evidence type="ECO:0000256" key="1">
    <source>
        <dbReference type="ARBA" id="ARBA00022729"/>
    </source>
</evidence>
<evidence type="ECO:0000259" key="3">
    <source>
        <dbReference type="SMART" id="SM00062"/>
    </source>
</evidence>
<dbReference type="Proteomes" id="UP001158049">
    <property type="component" value="Unassembled WGS sequence"/>
</dbReference>
<keyword evidence="1 2" id="KW-0732">Signal</keyword>
<sequence>MLHPTPRLRKSAGPAKRTALRPVTFVLGMLALAALAACASGPAAKAPPGSDNAARKELAPSGTLRAAINFGNPILAARDDATGEARGVSVDIARELGKRLGVPVQLVTYGAAGKVVEGAKSNEWDVAFVAIDPKRGADMAQTTPYVVIEGAYLVPQASPIRTNADVDRQGTRIVVGAGSAYDLYLTREIRNAQLVRAPTSPRVVDTLLEQRMEVAAGVRQQLEADARRLPGLRMLDGRFMVINQAMAMPLGRPAGERYLNAFVEEMKASGFVAQALARHRIEGAAVAPADTAALR</sequence>
<evidence type="ECO:0000313" key="5">
    <source>
        <dbReference type="Proteomes" id="UP001158049"/>
    </source>
</evidence>
<dbReference type="RefSeq" id="WP_283442727.1">
    <property type="nucleotide sequence ID" value="NZ_FXUL01000009.1"/>
</dbReference>
<dbReference type="PANTHER" id="PTHR35936:SF17">
    <property type="entry name" value="ARGININE-BINDING EXTRACELLULAR PROTEIN ARTP"/>
    <property type="match status" value="1"/>
</dbReference>
<dbReference type="SUPFAM" id="SSF53850">
    <property type="entry name" value="Periplasmic binding protein-like II"/>
    <property type="match status" value="1"/>
</dbReference>
<reference evidence="4 5" key="1">
    <citation type="submission" date="2017-05" db="EMBL/GenBank/DDBJ databases">
        <authorList>
            <person name="Varghese N."/>
            <person name="Submissions S."/>
        </authorList>
    </citation>
    <scope>NUCLEOTIDE SEQUENCE [LARGE SCALE GENOMIC DNA]</scope>
    <source>
        <strain evidence="4 5">DSM 26001</strain>
    </source>
</reference>